<dbReference type="InterPro" id="IPR000085">
    <property type="entry name" value="RuvA"/>
</dbReference>
<dbReference type="Proteomes" id="UP000597761">
    <property type="component" value="Unassembled WGS sequence"/>
</dbReference>
<keyword evidence="9" id="KW-0547">Nucleotide-binding</keyword>
<evidence type="ECO:0000256" key="2">
    <source>
        <dbReference type="ARBA" id="ARBA00022763"/>
    </source>
</evidence>
<keyword evidence="3 6" id="KW-0238">DNA-binding</keyword>
<sequence length="235" mass="23977">MISSLRGTVTHVGLTSAVIDVNGFGMLVNATPQTLAGLRTGESATVATSMVVREDSMTLFGFPDAEHREVFETLLGVSGVGPRLALAVLAVHDPETVRVAAASGDDKAFSKVPGIGPKGARRIVLELADKLVPTGAAPVAAAPAGPVWQPQVLQALTGLGWSEKDATAAVESATADEPEVAARGQVAEILRLTLRWLGQDTGRAPRSPGRITGSRGTGVRSAAATDDDAVGAGRG</sequence>
<evidence type="ECO:0000256" key="4">
    <source>
        <dbReference type="ARBA" id="ARBA00023172"/>
    </source>
</evidence>
<dbReference type="NCBIfam" id="TIGR00084">
    <property type="entry name" value="ruvA"/>
    <property type="match status" value="1"/>
</dbReference>
<evidence type="ECO:0000259" key="8">
    <source>
        <dbReference type="SMART" id="SM00278"/>
    </source>
</evidence>
<evidence type="ECO:0000256" key="7">
    <source>
        <dbReference type="SAM" id="MobiDB-lite"/>
    </source>
</evidence>
<dbReference type="InterPro" id="IPR036267">
    <property type="entry name" value="RuvA_C_sf"/>
</dbReference>
<dbReference type="Pfam" id="PF01330">
    <property type="entry name" value="RuvA_N"/>
    <property type="match status" value="1"/>
</dbReference>
<evidence type="ECO:0000256" key="1">
    <source>
        <dbReference type="ARBA" id="ARBA00022490"/>
    </source>
</evidence>
<dbReference type="CDD" id="cd14332">
    <property type="entry name" value="UBA_RuvA_C"/>
    <property type="match status" value="1"/>
</dbReference>
<dbReference type="SUPFAM" id="SSF46929">
    <property type="entry name" value="DNA helicase RuvA subunit, C-terminal domain"/>
    <property type="match status" value="1"/>
</dbReference>
<feature type="region of interest" description="Disordered" evidence="7">
    <location>
        <begin position="200"/>
        <end position="235"/>
    </location>
</feature>
<dbReference type="Pfam" id="PF07499">
    <property type="entry name" value="RuvA_C"/>
    <property type="match status" value="1"/>
</dbReference>
<comment type="function">
    <text evidence="6">The RuvA-RuvB-RuvC complex processes Holliday junction (HJ) DNA during genetic recombination and DNA repair, while the RuvA-RuvB complex plays an important role in the rescue of blocked DNA replication forks via replication fork reversal (RFR). RuvA specifically binds to HJ cruciform DNA, conferring on it an open structure. The RuvB hexamer acts as an ATP-dependent pump, pulling dsDNA into and through the RuvAB complex. HJ branch migration allows RuvC to scan DNA until it finds its consensus sequence, where it cleaves and resolves the cruciform DNA.</text>
</comment>
<dbReference type="SMART" id="SM00278">
    <property type="entry name" value="HhH1"/>
    <property type="match status" value="2"/>
</dbReference>
<comment type="similarity">
    <text evidence="6">Belongs to the RuvA family.</text>
</comment>
<keyword evidence="10" id="KW-1185">Reference proteome</keyword>
<accession>A0ABQ1NTE1</accession>
<feature type="region of interest" description="Domain III" evidence="6">
    <location>
        <begin position="151"/>
        <end position="235"/>
    </location>
</feature>
<comment type="caution">
    <text evidence="6">Lacks conserved residue(s) required for the propagation of feature annotation.</text>
</comment>
<feature type="domain" description="Helix-hairpin-helix DNA-binding motif class 1" evidence="8">
    <location>
        <begin position="107"/>
        <end position="126"/>
    </location>
</feature>
<dbReference type="GO" id="GO:0004386">
    <property type="term" value="F:helicase activity"/>
    <property type="evidence" value="ECO:0007669"/>
    <property type="project" value="UniProtKB-KW"/>
</dbReference>
<comment type="domain">
    <text evidence="6">Has three domains with a flexible linker between the domains II and III and assumes an 'L' shape. Domain III is highly mobile and contacts RuvB.</text>
</comment>
<evidence type="ECO:0000256" key="6">
    <source>
        <dbReference type="HAMAP-Rule" id="MF_00031"/>
    </source>
</evidence>
<evidence type="ECO:0000313" key="10">
    <source>
        <dbReference type="Proteomes" id="UP000597761"/>
    </source>
</evidence>
<reference evidence="10" key="1">
    <citation type="journal article" date="2019" name="Int. J. Syst. Evol. Microbiol.">
        <title>The Global Catalogue of Microorganisms (GCM) 10K type strain sequencing project: providing services to taxonomists for standard genome sequencing and annotation.</title>
        <authorList>
            <consortium name="The Broad Institute Genomics Platform"/>
            <consortium name="The Broad Institute Genome Sequencing Center for Infectious Disease"/>
            <person name="Wu L."/>
            <person name="Ma J."/>
        </authorList>
    </citation>
    <scope>NUCLEOTIDE SEQUENCE [LARGE SCALE GENOMIC DNA]</scope>
    <source>
        <strain evidence="10">CGMCC 1.15480</strain>
    </source>
</reference>
<keyword evidence="9" id="KW-0067">ATP-binding</keyword>
<dbReference type="Gene3D" id="1.10.8.10">
    <property type="entry name" value="DNA helicase RuvA subunit, C-terminal domain"/>
    <property type="match status" value="1"/>
</dbReference>
<evidence type="ECO:0000256" key="5">
    <source>
        <dbReference type="ARBA" id="ARBA00023204"/>
    </source>
</evidence>
<evidence type="ECO:0000313" key="9">
    <source>
        <dbReference type="EMBL" id="GGC82484.1"/>
    </source>
</evidence>
<proteinExistence type="inferred from homology"/>
<evidence type="ECO:0000256" key="3">
    <source>
        <dbReference type="ARBA" id="ARBA00023125"/>
    </source>
</evidence>
<dbReference type="SUPFAM" id="SSF50249">
    <property type="entry name" value="Nucleic acid-binding proteins"/>
    <property type="match status" value="1"/>
</dbReference>
<keyword evidence="1 6" id="KW-0963">Cytoplasm</keyword>
<keyword evidence="9" id="KW-0378">Hydrolase</keyword>
<comment type="caution">
    <text evidence="9">The sequence shown here is derived from an EMBL/GenBank/DDBJ whole genome shotgun (WGS) entry which is preliminary data.</text>
</comment>
<keyword evidence="2 6" id="KW-0227">DNA damage</keyword>
<keyword evidence="5 6" id="KW-0234">DNA repair</keyword>
<feature type="domain" description="Helix-hairpin-helix DNA-binding motif class 1" evidence="8">
    <location>
        <begin position="72"/>
        <end position="91"/>
    </location>
</feature>
<dbReference type="InterPro" id="IPR010994">
    <property type="entry name" value="RuvA_2-like"/>
</dbReference>
<keyword evidence="4 6" id="KW-0233">DNA recombination</keyword>
<dbReference type="Pfam" id="PF14520">
    <property type="entry name" value="HHH_5"/>
    <property type="match status" value="1"/>
</dbReference>
<dbReference type="SUPFAM" id="SSF47781">
    <property type="entry name" value="RuvA domain 2-like"/>
    <property type="match status" value="1"/>
</dbReference>
<dbReference type="InterPro" id="IPR011114">
    <property type="entry name" value="RuvA_C"/>
</dbReference>
<comment type="subunit">
    <text evidence="6">Homotetramer. Forms an RuvA(8)-RuvB(12)-Holliday junction (HJ) complex. HJ DNA is sandwiched between 2 RuvA tetramers; dsDNA enters through RuvA and exits via RuvB. An RuvB hexamer assembles on each DNA strand where it exits the tetramer. Each RuvB hexamer is contacted by two RuvA subunits (via domain III) on 2 adjacent RuvB subunits; this complex drives branch migration. In the full resolvosome a probable DNA-RuvA(4)-RuvB(12)-RuvC(2) complex forms which resolves the HJ.</text>
</comment>
<protein>
    <recommendedName>
        <fullName evidence="6">Holliday junction branch migration complex subunit RuvA</fullName>
    </recommendedName>
</protein>
<gene>
    <name evidence="6 9" type="primary">ruvA</name>
    <name evidence="9" type="ORF">GCM10011512_06520</name>
</gene>
<comment type="subcellular location">
    <subcellularLocation>
        <location evidence="6">Cytoplasm</location>
    </subcellularLocation>
</comment>
<dbReference type="EMBL" id="BMJI01000002">
    <property type="protein sequence ID" value="GGC82484.1"/>
    <property type="molecule type" value="Genomic_DNA"/>
</dbReference>
<organism evidence="9 10">
    <name type="scientific">Tersicoccus solisilvae</name>
    <dbReference type="NCBI Taxonomy" id="1882339"/>
    <lineage>
        <taxon>Bacteria</taxon>
        <taxon>Bacillati</taxon>
        <taxon>Actinomycetota</taxon>
        <taxon>Actinomycetes</taxon>
        <taxon>Micrococcales</taxon>
        <taxon>Micrococcaceae</taxon>
        <taxon>Tersicoccus</taxon>
    </lineage>
</organism>
<dbReference type="InterPro" id="IPR012340">
    <property type="entry name" value="NA-bd_OB-fold"/>
</dbReference>
<dbReference type="InterPro" id="IPR003583">
    <property type="entry name" value="Hlx-hairpin-Hlx_DNA-bd_motif"/>
</dbReference>
<dbReference type="Gene3D" id="1.10.150.20">
    <property type="entry name" value="5' to 3' exonuclease, C-terminal subdomain"/>
    <property type="match status" value="1"/>
</dbReference>
<name>A0ABQ1NTE1_9MICC</name>
<dbReference type="Gene3D" id="2.40.50.140">
    <property type="entry name" value="Nucleic acid-binding proteins"/>
    <property type="match status" value="1"/>
</dbReference>
<keyword evidence="9" id="KW-0347">Helicase</keyword>
<dbReference type="HAMAP" id="MF_00031">
    <property type="entry name" value="DNA_HJ_migration_RuvA"/>
    <property type="match status" value="1"/>
</dbReference>
<dbReference type="InterPro" id="IPR013849">
    <property type="entry name" value="DNA_helicase_Holl-junc_RuvA_I"/>
</dbReference>